<evidence type="ECO:0000256" key="1">
    <source>
        <dbReference type="SAM" id="Phobius"/>
    </source>
</evidence>
<name>R4RL41_PHYAS</name>
<keyword evidence="5" id="KW-1185">Reference proteome</keyword>
<evidence type="ECO:0000313" key="5">
    <source>
        <dbReference type="Proteomes" id="UP000013941"/>
    </source>
</evidence>
<proteinExistence type="predicted"/>
<dbReference type="EMBL" id="CP002548">
    <property type="protein sequence ID" value="AGL90040.1"/>
    <property type="molecule type" value="Genomic_DNA"/>
</dbReference>
<gene>
    <name evidence="2" type="ORF">SLY_0116</name>
    <name evidence="3" type="ORF">SLY_0720</name>
    <name evidence="4" type="ORF">SLY_0773</name>
</gene>
<dbReference type="KEGG" id="nzs:SLY_0720"/>
<evidence type="ECO:0000313" key="3">
    <source>
        <dbReference type="EMBL" id="AGL90636.1"/>
    </source>
</evidence>
<dbReference type="Proteomes" id="UP000013941">
    <property type="component" value="Chromosome"/>
</dbReference>
<dbReference type="AlphaFoldDB" id="R4RL41"/>
<dbReference type="EMBL" id="CP002548">
    <property type="protein sequence ID" value="AGL90636.1"/>
    <property type="molecule type" value="Genomic_DNA"/>
</dbReference>
<evidence type="ECO:0000313" key="2">
    <source>
        <dbReference type="EMBL" id="AGL90040.1"/>
    </source>
</evidence>
<dbReference type="KEGG" id="nzs:SLY_0116"/>
<organism evidence="2 5">
    <name type="scientific">Strawberry lethal yellows phytoplasma (CPA) str. NZSb11</name>
    <dbReference type="NCBI Taxonomy" id="980422"/>
    <lineage>
        <taxon>Bacteria</taxon>
        <taxon>Bacillati</taxon>
        <taxon>Mycoplasmatota</taxon>
        <taxon>Mollicutes</taxon>
        <taxon>Acholeplasmatales</taxon>
        <taxon>Acholeplasmataceae</taxon>
        <taxon>Candidatus Phytoplasma</taxon>
        <taxon>16SrXII (Stolbur group)</taxon>
    </lineage>
</organism>
<keyword evidence="1" id="KW-0472">Membrane</keyword>
<dbReference type="EMBL" id="CP002548">
    <property type="protein sequence ID" value="AGL90688.1"/>
    <property type="molecule type" value="Genomic_DNA"/>
</dbReference>
<evidence type="ECO:0000313" key="4">
    <source>
        <dbReference type="EMBL" id="AGL90688.1"/>
    </source>
</evidence>
<dbReference type="OrthoDB" id="386060at2"/>
<reference evidence="2 5" key="1">
    <citation type="journal article" date="2013" name="BMC Genomics">
        <title>Comparison of the complete genome sequence of two closely related isolates of 'Candidatus Phytoplasma australiense' reveals genome plasticity.</title>
        <authorList>
            <person name="Andersen M.T."/>
            <person name="Liefting L.W."/>
            <person name="Havukkala I."/>
            <person name="Beever R.E."/>
        </authorList>
    </citation>
    <scope>NUCLEOTIDE SEQUENCE [LARGE SCALE GENOMIC DNA]</scope>
    <source>
        <strain evidence="2 5">NZSb11</strain>
    </source>
</reference>
<dbReference type="PATRIC" id="fig|980422.3.peg.107"/>
<dbReference type="HOGENOM" id="CLU_115718_0_0_14"/>
<sequence>MKKNQKPNNKTKNKIITVLTILICSFFAISSIVAINNYFSRQKQEKIKLMSENDAPLFEVNRISGNNEDKTLIPLPLPNLNPNKYHHVVTINHQVLLNSNGLDVSVPLYLKITPKYDTHNTFSNPETLFNLEVKNNNTTYDNTKRQQMVINNDGRGNINIQIKLEQNNFIQTKNPNLTLILNYELVDKDGNALSGGSSTIENKIKNLA</sequence>
<accession>R4RL41</accession>
<feature type="transmembrane region" description="Helical" evidence="1">
    <location>
        <begin position="15"/>
        <end position="39"/>
    </location>
</feature>
<dbReference type="KEGG" id="nzs:SLY_0773"/>
<keyword evidence="1" id="KW-0812">Transmembrane</keyword>
<protein>
    <submittedName>
        <fullName evidence="2">Uncharacterized protein</fullName>
    </submittedName>
</protein>
<keyword evidence="1" id="KW-1133">Transmembrane helix</keyword>
<dbReference type="RefSeq" id="WP_015637674.1">
    <property type="nucleotide sequence ID" value="NC_021236.1"/>
</dbReference>